<dbReference type="EMBL" id="CASHTH010001613">
    <property type="protein sequence ID" value="CAI8017286.1"/>
    <property type="molecule type" value="Genomic_DNA"/>
</dbReference>
<dbReference type="AlphaFoldDB" id="A0AA35RVV8"/>
<name>A0AA35RVV8_GEOBA</name>
<gene>
    <name evidence="1" type="ORF">GBAR_LOCUS10521</name>
</gene>
<accession>A0AA35RVV8</accession>
<protein>
    <submittedName>
        <fullName evidence="1">Uncharacterized protein</fullName>
    </submittedName>
</protein>
<proteinExistence type="predicted"/>
<comment type="caution">
    <text evidence="1">The sequence shown here is derived from an EMBL/GenBank/DDBJ whole genome shotgun (WGS) entry which is preliminary data.</text>
</comment>
<sequence length="53" mass="5639">MVFEGYKPLCAGFTAIQEGMQKILQGAILVAEAGQNCLVRSSCKRSGTSITCK</sequence>
<dbReference type="Proteomes" id="UP001174909">
    <property type="component" value="Unassembled WGS sequence"/>
</dbReference>
<keyword evidence="2" id="KW-1185">Reference proteome</keyword>
<evidence type="ECO:0000313" key="1">
    <source>
        <dbReference type="EMBL" id="CAI8017286.1"/>
    </source>
</evidence>
<evidence type="ECO:0000313" key="2">
    <source>
        <dbReference type="Proteomes" id="UP001174909"/>
    </source>
</evidence>
<organism evidence="1 2">
    <name type="scientific">Geodia barretti</name>
    <name type="common">Barrett's horny sponge</name>
    <dbReference type="NCBI Taxonomy" id="519541"/>
    <lineage>
        <taxon>Eukaryota</taxon>
        <taxon>Metazoa</taxon>
        <taxon>Porifera</taxon>
        <taxon>Demospongiae</taxon>
        <taxon>Heteroscleromorpha</taxon>
        <taxon>Tetractinellida</taxon>
        <taxon>Astrophorina</taxon>
        <taxon>Geodiidae</taxon>
        <taxon>Geodia</taxon>
    </lineage>
</organism>
<reference evidence="1" key="1">
    <citation type="submission" date="2023-03" db="EMBL/GenBank/DDBJ databases">
        <authorList>
            <person name="Steffen K."/>
            <person name="Cardenas P."/>
        </authorList>
    </citation>
    <scope>NUCLEOTIDE SEQUENCE</scope>
</reference>